<dbReference type="InterPro" id="IPR013078">
    <property type="entry name" value="His_Pase_superF_clade-1"/>
</dbReference>
<dbReference type="Pfam" id="PF00300">
    <property type="entry name" value="His_Phos_1"/>
    <property type="match status" value="1"/>
</dbReference>
<dbReference type="SMART" id="SM00855">
    <property type="entry name" value="PGAM"/>
    <property type="match status" value="1"/>
</dbReference>
<reference evidence="3 4" key="1">
    <citation type="journal article" date="2019" name="Environ. Microbiol.">
        <title>Species interactions and distinct microbial communities in high Arctic permafrost affected cryosols are associated with the CH4 and CO2 gas fluxes.</title>
        <authorList>
            <person name="Altshuler I."/>
            <person name="Hamel J."/>
            <person name="Turney S."/>
            <person name="Magnuson E."/>
            <person name="Levesque R."/>
            <person name="Greer C."/>
            <person name="Whyte L.G."/>
        </authorList>
    </citation>
    <scope>NUCLEOTIDE SEQUENCE [LARGE SCALE GENOMIC DNA]</scope>
    <source>
        <strain evidence="3 4">E6.1</strain>
    </source>
</reference>
<name>A0A502FTD8_9SPHN</name>
<comment type="caution">
    <text evidence="3">The sequence shown here is derived from an EMBL/GenBank/DDBJ whole genome shotgun (WGS) entry which is preliminary data.</text>
</comment>
<evidence type="ECO:0000256" key="1">
    <source>
        <dbReference type="ARBA" id="ARBA00023152"/>
    </source>
</evidence>
<dbReference type="RefSeq" id="WP_140850718.1">
    <property type="nucleotide sequence ID" value="NZ_RCZC01000003.1"/>
</dbReference>
<dbReference type="SUPFAM" id="SSF53254">
    <property type="entry name" value="Phosphoglycerate mutase-like"/>
    <property type="match status" value="1"/>
</dbReference>
<dbReference type="PANTHER" id="PTHR48100">
    <property type="entry name" value="BROAD-SPECIFICITY PHOSPHATASE YOR283W-RELATED"/>
    <property type="match status" value="1"/>
</dbReference>
<dbReference type="CDD" id="cd07067">
    <property type="entry name" value="HP_PGM_like"/>
    <property type="match status" value="1"/>
</dbReference>
<gene>
    <name evidence="3" type="ORF">EAH76_13080</name>
</gene>
<dbReference type="PROSITE" id="PS00175">
    <property type="entry name" value="PG_MUTASE"/>
    <property type="match status" value="1"/>
</dbReference>
<dbReference type="OrthoDB" id="9781415at2"/>
<dbReference type="GO" id="GO:0005737">
    <property type="term" value="C:cytoplasm"/>
    <property type="evidence" value="ECO:0007669"/>
    <property type="project" value="TreeGrafter"/>
</dbReference>
<dbReference type="AlphaFoldDB" id="A0A502FTD8"/>
<keyword evidence="4" id="KW-1185">Reference proteome</keyword>
<dbReference type="Gene3D" id="3.40.50.1240">
    <property type="entry name" value="Phosphoglycerate mutase-like"/>
    <property type="match status" value="1"/>
</dbReference>
<evidence type="ECO:0000256" key="2">
    <source>
        <dbReference type="ARBA" id="ARBA00023235"/>
    </source>
</evidence>
<evidence type="ECO:0000313" key="3">
    <source>
        <dbReference type="EMBL" id="TPG52798.1"/>
    </source>
</evidence>
<keyword evidence="2" id="KW-0413">Isomerase</keyword>
<organism evidence="3 4">
    <name type="scientific">Sphingomonas glacialis</name>
    <dbReference type="NCBI Taxonomy" id="658225"/>
    <lineage>
        <taxon>Bacteria</taxon>
        <taxon>Pseudomonadati</taxon>
        <taxon>Pseudomonadota</taxon>
        <taxon>Alphaproteobacteria</taxon>
        <taxon>Sphingomonadales</taxon>
        <taxon>Sphingomonadaceae</taxon>
        <taxon>Sphingomonas</taxon>
    </lineage>
</organism>
<protein>
    <submittedName>
        <fullName evidence="3">Histidine phosphatase family protein</fullName>
    </submittedName>
</protein>
<dbReference type="InterPro" id="IPR001345">
    <property type="entry name" value="PG/BPGM_mutase_AS"/>
</dbReference>
<dbReference type="InterPro" id="IPR029033">
    <property type="entry name" value="His_PPase_superfam"/>
</dbReference>
<dbReference type="PANTHER" id="PTHR48100:SF1">
    <property type="entry name" value="HISTIDINE PHOSPHATASE FAMILY PROTEIN-RELATED"/>
    <property type="match status" value="1"/>
</dbReference>
<proteinExistence type="predicted"/>
<dbReference type="EMBL" id="RCZC01000003">
    <property type="protein sequence ID" value="TPG52798.1"/>
    <property type="molecule type" value="Genomic_DNA"/>
</dbReference>
<dbReference type="InterPro" id="IPR050275">
    <property type="entry name" value="PGM_Phosphatase"/>
</dbReference>
<dbReference type="Proteomes" id="UP000319931">
    <property type="component" value="Unassembled WGS sequence"/>
</dbReference>
<dbReference type="GO" id="GO:0016791">
    <property type="term" value="F:phosphatase activity"/>
    <property type="evidence" value="ECO:0007669"/>
    <property type="project" value="TreeGrafter"/>
</dbReference>
<accession>A0A502FTD8</accession>
<sequence>MDSNAQKPPRSGRDYIARHGETVFNAAGRLQGDHPHTPLTRAGFAQADEMGHALRGLLGAKPALTLWASPTGRALQTLAVIAEHLELDWHAARTDARLVEIGTGSWGGRYYADLADAGVKVVDRANGLLFPAEDGETYPEIVARVSGWLSDTDDDSGDRLVIMHGISSRILRGVMTNSANLDGYGAPAAPGLPQGSVVLIERGAESIVHRGAGHAPA</sequence>
<evidence type="ECO:0000313" key="4">
    <source>
        <dbReference type="Proteomes" id="UP000319931"/>
    </source>
</evidence>
<keyword evidence="1" id="KW-0324">Glycolysis</keyword>